<name>A0ACC1ITV9_9FUNG</name>
<protein>
    <submittedName>
        <fullName evidence="1">Uncharacterized protein</fullName>
    </submittedName>
</protein>
<sequence length="358" mass="39474">MPSVPIVRSLAALASRRTVAAGGVYSARQKQPMLWPATAIATSAIQSRNYAATRRPSPTPTRPTTKLAPVATPAFTALVRSDPTLPGQTLTFVQKIKGFVSFYKSGLKELLGNSRAAKGIRQRMLNGQPITREELQIERRNPGDKLRMVPFGFLVLVIPELIPLTIWLFPGVCPSTCVTFSHLAKMGRKQDAARQEAHVWAVNRIRAAGLDAADFAHESALRQLAAREDLAAIFGLSRISAAELRPLCAFMGVAKRRATADALRGRLQKHVEYLCEDDRLLVGEQLVDRLGLAELHRACQERGIPSANYSESHLRRALHDWTRLTRGMAGSGEDLAQNILPIVWSRLVIFQNPVKLLN</sequence>
<comment type="caution">
    <text evidence="1">The sequence shown here is derived from an EMBL/GenBank/DDBJ whole genome shotgun (WGS) entry which is preliminary data.</text>
</comment>
<keyword evidence="2" id="KW-1185">Reference proteome</keyword>
<accession>A0ACC1ITV9</accession>
<dbReference type="Proteomes" id="UP001150581">
    <property type="component" value="Unassembled WGS sequence"/>
</dbReference>
<reference evidence="1" key="1">
    <citation type="submission" date="2022-07" db="EMBL/GenBank/DDBJ databases">
        <title>Phylogenomic reconstructions and comparative analyses of Kickxellomycotina fungi.</title>
        <authorList>
            <person name="Reynolds N.K."/>
            <person name="Stajich J.E."/>
            <person name="Barry K."/>
            <person name="Grigoriev I.V."/>
            <person name="Crous P."/>
            <person name="Smith M.E."/>
        </authorList>
    </citation>
    <scope>NUCLEOTIDE SEQUENCE</scope>
    <source>
        <strain evidence="1">Benny 63K</strain>
    </source>
</reference>
<gene>
    <name evidence="1" type="ORF">LPJ66_001229</name>
</gene>
<evidence type="ECO:0000313" key="2">
    <source>
        <dbReference type="Proteomes" id="UP001150581"/>
    </source>
</evidence>
<proteinExistence type="predicted"/>
<organism evidence="1 2">
    <name type="scientific">Kickxella alabastrina</name>
    <dbReference type="NCBI Taxonomy" id="61397"/>
    <lineage>
        <taxon>Eukaryota</taxon>
        <taxon>Fungi</taxon>
        <taxon>Fungi incertae sedis</taxon>
        <taxon>Zoopagomycota</taxon>
        <taxon>Kickxellomycotina</taxon>
        <taxon>Kickxellomycetes</taxon>
        <taxon>Kickxellales</taxon>
        <taxon>Kickxellaceae</taxon>
        <taxon>Kickxella</taxon>
    </lineage>
</organism>
<evidence type="ECO:0000313" key="1">
    <source>
        <dbReference type="EMBL" id="KAJ1900806.1"/>
    </source>
</evidence>
<dbReference type="EMBL" id="JANBPG010000059">
    <property type="protein sequence ID" value="KAJ1900806.1"/>
    <property type="molecule type" value="Genomic_DNA"/>
</dbReference>